<feature type="domain" description="Protein kinase" evidence="2">
    <location>
        <begin position="171"/>
        <end position="367"/>
    </location>
</feature>
<sequence>MYVYSRTTEGVGSSGCGGGSGSERYKADKVKEVPPESPVTKCPINAAQSAMGPMDADGFVDLKRAVKVLPPDSPVTEFPINAAQSAMGPMDADGFVDLKRAGRGGNQQPQVNLAGGLPKADFELGKSQLQPSQYQVVQPHLQNQHGLQPVPQGEIRRFKPDGDRYEDRAHYITIKELGAGSFGTVDLCVDSDSQQQFVRKKLKKASFNPTEVSVPVKVPHENMTHVFGIISNPDNFGSARTPQESLKFVGMTPEYLAPEIAKLVLQLRFKAENFNYGLSEKDVTGKVDVFAFALVIMYIYKGYHILQKLITKGQTSYANILPEQQQLLQTQLLVQLASDNTFITNLIPDECSLDMRDLISDLGWNDM</sequence>
<dbReference type="SMART" id="SM00220">
    <property type="entry name" value="S_TKc"/>
    <property type="match status" value="1"/>
</dbReference>
<organism evidence="3 4">
    <name type="scientific">Mya arenaria</name>
    <name type="common">Soft-shell clam</name>
    <dbReference type="NCBI Taxonomy" id="6604"/>
    <lineage>
        <taxon>Eukaryota</taxon>
        <taxon>Metazoa</taxon>
        <taxon>Spiralia</taxon>
        <taxon>Lophotrochozoa</taxon>
        <taxon>Mollusca</taxon>
        <taxon>Bivalvia</taxon>
        <taxon>Autobranchia</taxon>
        <taxon>Heteroconchia</taxon>
        <taxon>Euheterodonta</taxon>
        <taxon>Imparidentia</taxon>
        <taxon>Neoheterodontei</taxon>
        <taxon>Myida</taxon>
        <taxon>Myoidea</taxon>
        <taxon>Myidae</taxon>
        <taxon>Mya</taxon>
    </lineage>
</organism>
<dbReference type="Gene3D" id="1.10.510.10">
    <property type="entry name" value="Transferase(Phosphotransferase) domain 1"/>
    <property type="match status" value="1"/>
</dbReference>
<proteinExistence type="predicted"/>
<evidence type="ECO:0000256" key="1">
    <source>
        <dbReference type="SAM" id="MobiDB-lite"/>
    </source>
</evidence>
<reference evidence="3" key="1">
    <citation type="submission" date="2022-11" db="EMBL/GenBank/DDBJ databases">
        <title>Centuries of genome instability and evolution in soft-shell clam transmissible cancer (bioRxiv).</title>
        <authorList>
            <person name="Hart S.F.M."/>
            <person name="Yonemitsu M.A."/>
            <person name="Giersch R.M."/>
            <person name="Beal B.F."/>
            <person name="Arriagada G."/>
            <person name="Davis B.W."/>
            <person name="Ostrander E.A."/>
            <person name="Goff S.P."/>
            <person name="Metzger M.J."/>
        </authorList>
    </citation>
    <scope>NUCLEOTIDE SEQUENCE</scope>
    <source>
        <strain evidence="3">MELC-2E11</strain>
        <tissue evidence="3">Siphon/mantle</tissue>
    </source>
</reference>
<dbReference type="SUPFAM" id="SSF56112">
    <property type="entry name" value="Protein kinase-like (PK-like)"/>
    <property type="match status" value="1"/>
</dbReference>
<dbReference type="InterPro" id="IPR000719">
    <property type="entry name" value="Prot_kinase_dom"/>
</dbReference>
<dbReference type="EMBL" id="CP111012">
    <property type="protein sequence ID" value="WAQ94036.1"/>
    <property type="molecule type" value="Genomic_DNA"/>
</dbReference>
<protein>
    <recommendedName>
        <fullName evidence="2">Protein kinase domain-containing protein</fullName>
    </recommendedName>
</protein>
<keyword evidence="4" id="KW-1185">Reference proteome</keyword>
<evidence type="ECO:0000259" key="2">
    <source>
        <dbReference type="PROSITE" id="PS50011"/>
    </source>
</evidence>
<dbReference type="Gene3D" id="3.30.200.20">
    <property type="entry name" value="Phosphorylase Kinase, domain 1"/>
    <property type="match status" value="1"/>
</dbReference>
<feature type="compositionally biased region" description="Basic and acidic residues" evidence="1">
    <location>
        <begin position="23"/>
        <end position="34"/>
    </location>
</feature>
<feature type="region of interest" description="Disordered" evidence="1">
    <location>
        <begin position="1"/>
        <end position="41"/>
    </location>
</feature>
<dbReference type="InterPro" id="IPR011009">
    <property type="entry name" value="Kinase-like_dom_sf"/>
</dbReference>
<evidence type="ECO:0000313" key="4">
    <source>
        <dbReference type="Proteomes" id="UP001164746"/>
    </source>
</evidence>
<gene>
    <name evidence="3" type="ORF">MAR_006507</name>
</gene>
<name>A0ABY7D8P0_MYAAR</name>
<accession>A0ABY7D8P0</accession>
<feature type="compositionally biased region" description="Gly residues" evidence="1">
    <location>
        <begin position="12"/>
        <end position="21"/>
    </location>
</feature>
<evidence type="ECO:0000313" key="3">
    <source>
        <dbReference type="EMBL" id="WAQ94036.1"/>
    </source>
</evidence>
<dbReference type="Proteomes" id="UP001164746">
    <property type="component" value="Chromosome 1"/>
</dbReference>
<dbReference type="PROSITE" id="PS50011">
    <property type="entry name" value="PROTEIN_KINASE_DOM"/>
    <property type="match status" value="1"/>
</dbReference>